<feature type="region of interest" description="Disordered" evidence="1">
    <location>
        <begin position="1"/>
        <end position="21"/>
    </location>
</feature>
<organism evidence="2 3">
    <name type="scientific">Blautia luti DSM 14534 = JCM 17040</name>
    <dbReference type="NCBI Taxonomy" id="649762"/>
    <lineage>
        <taxon>Bacteria</taxon>
        <taxon>Bacillati</taxon>
        <taxon>Bacillota</taxon>
        <taxon>Clostridia</taxon>
        <taxon>Lachnospirales</taxon>
        <taxon>Lachnospiraceae</taxon>
        <taxon>Blautia</taxon>
    </lineage>
</organism>
<comment type="caution">
    <text evidence="2">The sequence shown here is derived from an EMBL/GenBank/DDBJ whole genome shotgun (WGS) entry which is preliminary data.</text>
</comment>
<dbReference type="AlphaFoldDB" id="A0A844GJD6"/>
<dbReference type="RefSeq" id="WP_118511833.1">
    <property type="nucleotide sequence ID" value="NZ_WMBC01000012.1"/>
</dbReference>
<dbReference type="EMBL" id="WMBC01000012">
    <property type="protein sequence ID" value="MTD62206.1"/>
    <property type="molecule type" value="Genomic_DNA"/>
</dbReference>
<evidence type="ECO:0000313" key="2">
    <source>
        <dbReference type="EMBL" id="MTD62206.1"/>
    </source>
</evidence>
<protein>
    <submittedName>
        <fullName evidence="2">Uncharacterized protein</fullName>
    </submittedName>
</protein>
<accession>A0A844GJD6</accession>
<reference evidence="2 3" key="1">
    <citation type="submission" date="2019-11" db="EMBL/GenBank/DDBJ databases">
        <title>Draft genome sequence of Blautia luti DSM 14534T, isolated from human stool.</title>
        <authorList>
            <person name="Ortiz R."/>
            <person name="Melis-Arcos F."/>
            <person name="Covarrubias P."/>
            <person name="Cardenas J.P."/>
            <person name="Perez-Donoso J."/>
            <person name="Almonacid D."/>
        </authorList>
    </citation>
    <scope>NUCLEOTIDE SEQUENCE [LARGE SCALE GENOMIC DNA]</scope>
    <source>
        <strain evidence="2 3">DSM 14534</strain>
    </source>
</reference>
<evidence type="ECO:0000313" key="3">
    <source>
        <dbReference type="Proteomes" id="UP000437824"/>
    </source>
</evidence>
<dbReference type="Proteomes" id="UP000437824">
    <property type="component" value="Unassembled WGS sequence"/>
</dbReference>
<gene>
    <name evidence="2" type="ORF">GKZ57_13395</name>
</gene>
<feature type="compositionally biased region" description="Basic and acidic residues" evidence="1">
    <location>
        <begin position="1"/>
        <end position="20"/>
    </location>
</feature>
<evidence type="ECO:0000256" key="1">
    <source>
        <dbReference type="SAM" id="MobiDB-lite"/>
    </source>
</evidence>
<sequence>MDRINDKHIQEKGHRADCRKKQQGTRIKAALLAGLAGAVLANTFPGQIRNLAVQHREQAAVSAWWGTIYPKFCFADAKKDGKGSVKISLWLAQALDW</sequence>
<name>A0A844GJD6_9FIRM</name>
<proteinExistence type="predicted"/>